<dbReference type="Gene3D" id="2.40.50.120">
    <property type="match status" value="1"/>
</dbReference>
<dbReference type="InterPro" id="IPR001599">
    <property type="entry name" value="Macroglobln_a2"/>
</dbReference>
<dbReference type="SUPFAM" id="SSF48239">
    <property type="entry name" value="Terpenoid cyclases/Protein prenyltransferases"/>
    <property type="match status" value="1"/>
</dbReference>
<dbReference type="Pfam" id="PF07677">
    <property type="entry name" value="A2M_recep"/>
    <property type="match status" value="1"/>
</dbReference>
<dbReference type="InterPro" id="IPR013783">
    <property type="entry name" value="Ig-like_fold"/>
</dbReference>
<dbReference type="Gene3D" id="2.60.40.690">
    <property type="entry name" value="Alpha-macroglobulin, receptor-binding domain"/>
    <property type="match status" value="1"/>
</dbReference>
<dbReference type="MEROPS" id="I39.950"/>
<evidence type="ECO:0000313" key="7">
    <source>
        <dbReference type="Ensembl" id="ENSGACP00000024929.2"/>
    </source>
</evidence>
<dbReference type="SMART" id="SM01361">
    <property type="entry name" value="A2M_recep"/>
    <property type="match status" value="1"/>
</dbReference>
<dbReference type="Gene3D" id="2.60.40.1930">
    <property type="match status" value="3"/>
</dbReference>
<dbReference type="FunFam" id="2.60.40.10:FF:000155">
    <property type="entry name" value="complement C3 isoform X1"/>
    <property type="match status" value="1"/>
</dbReference>
<dbReference type="Pfam" id="PF17789">
    <property type="entry name" value="MG4"/>
    <property type="match status" value="1"/>
</dbReference>
<dbReference type="Pfam" id="PF21308">
    <property type="entry name" value="C3_CUB2"/>
    <property type="match status" value="1"/>
</dbReference>
<sequence>LSETLFWREGETQQAEICTLLKVMSAPNLLRVGTAEQIFVECQDCTGGDINVIISVWSHPTKDEELANTAVTLNAGNHFQQLGRITIPARYFSREASTKHYVYLKAQFPDRVLEKVVMLSFQSGYIFIQTDKTLYTPKDKIYYRMFAVTPRMEPVGADAQNQPEVSISIEIVTPENIVLPLDPVVLKSGIHSGDYQLPEIASSGLWKVVTRFHSNPQLSYSAEFEVKEYVLPSFEVKLKPTSSFFYVDGGEFTVNIEAKYLFDEWVDGTAFVVFGVIQEGQTQSFPSSLQRVPIKRGHGEVTLKKEHITNTFPEILDLVGTSMFVAVSVLTESGGEMVEAELRSIQIVQSPYTILFKKTPKYFKPGMSFDVMVEVENPDGSPAKNVKVVVEPGAKEGFTGVNGLAKLTVDTKAGTPNLQITAKTSDPAIRPDRQASASMEALSYTTNSKSYIHISVDAGEPMLRDNMRISLFVKRQEIHDTDITILILSRGQLVSFRRHKIEGQFLISLMVSITKEMLPSFRIVAYYHTNANEVVSDSVWVDVKDSCMGSLKLEPTTPRPSYEPRRMFVLKVTGDPEAKVGLVAVDRGVYVLNNKHRLTQKKVWDIVEKYDTGCTPGGGKDGMGVFYDAGLMFESSAASGTPYRQDLKCPTPSRRKRATTIAEVTTSLLSQYKNNQLQRTCCLDGMKETLLSYTCERRSEYINDGDACVTAFLRCCKEMETQRAERKEDSLLLARSEENDNSYMDSNYIVSRSKFPESWLWLDIDLPACPDQTPNCETTSVTKNVALQDSITTWELTGISLSKTHGICIGEPLAVIVRKEFFIDLRLPYSAVTGEQLEVKAILHNYSPDIITVRVDLIEAAHLCSAASKRGKYRQEVKIGPQTTRSVPFVVIPMKEGEHRMEVKAAVKDSSLHDGIWKNLRVVPRGELVTSPQNVTLDPSKNGIAGKQEETLNSRIPEADLIPGTPTITQVSVTGREQISTMVESAVGGSSMDSLIRQPSGCGEQNMISMTLPVIATTYLDRTNQWETVGFDKRNKALEHIKTGYQNELNYLKGDGSFAVFTDEQISSTWLTAYVAKVFSMAYSLVSVRKNHICDAIKYLILNTQQPDGLFVEKGRVIHGEMIGDVRGKDSDASMTAFCLIAMQESRALCGDTVNSLPGSIDNAVTYLERRLPNLVNPYAVAMTSYALANEGKLNHQILYKFASPERNHWQTSGGGVHTLEATAYALLALVKTEKFEDARPVVRWFNEQQRHGGGYGSTQATIMVYQAIAEYWAGAKEPAYNLNVDILFEGRTNADKYNFNRENHYATRTSKSVSINQNVTVTATGSGEATMRMVSLYYTRPKEKESDCERFDLSVQLLPEKMDVDPKVYKLKIEVLYKDTERDATMSILDIGLLTGFTADINDLNRLSKGPARTIANYEMNTVLSDRGSLIIYLNKVSHTLPEEITFRVHQTMKAAALQPAAVSVYDYYDVFITNVLIYCNNHKLPLQISFFSIAEKRCVKFYHPEREAGMLTRLCKKDQDECTCAEENCSMQKKDQVSNDQRTEKICETEVNNKIDFAYKVKVELSEEDSSIDVNTVRVLKTIKEGSKDVGPVNKLRTFISLPHCRESLDLRLGKTYLIMGSSQDITADENDQSFQYFLGGRTWIEYWPTDAECQKDEYRPTCTGIENMVDQYETFGCQQ</sequence>
<dbReference type="InterPro" id="IPR041555">
    <property type="entry name" value="MG3"/>
</dbReference>
<dbReference type="GO" id="GO:0004866">
    <property type="term" value="F:endopeptidase inhibitor activity"/>
    <property type="evidence" value="ECO:0007669"/>
    <property type="project" value="InterPro"/>
</dbReference>
<dbReference type="InterPro" id="IPR008930">
    <property type="entry name" value="Terpenoid_cyclase/PrenylTrfase"/>
</dbReference>
<dbReference type="InterPro" id="IPR036595">
    <property type="entry name" value="A-macroglobulin_rcpt-bd_sf"/>
</dbReference>
<dbReference type="PROSITE" id="PS00477">
    <property type="entry name" value="ALPHA_2_MACROGLOBULIN"/>
    <property type="match status" value="1"/>
</dbReference>
<evidence type="ECO:0000313" key="8">
    <source>
        <dbReference type="Proteomes" id="UP000007635"/>
    </source>
</evidence>
<dbReference type="SMART" id="SM00643">
    <property type="entry name" value="C345C"/>
    <property type="match status" value="1"/>
</dbReference>
<dbReference type="PROSITE" id="PS50189">
    <property type="entry name" value="NTR"/>
    <property type="match status" value="1"/>
</dbReference>
<dbReference type="STRING" id="69293.ENSGACP00000024929"/>
<dbReference type="FunFam" id="2.40.50.120:FF:000013">
    <property type="entry name" value="Complement C3"/>
    <property type="match status" value="1"/>
</dbReference>
<dbReference type="Pfam" id="PF07678">
    <property type="entry name" value="TED_complement"/>
    <property type="match status" value="1"/>
</dbReference>
<keyword evidence="3" id="KW-0882">Thioester bond</keyword>
<dbReference type="Pfam" id="PF01759">
    <property type="entry name" value="NTR"/>
    <property type="match status" value="1"/>
</dbReference>
<dbReference type="Gene3D" id="6.20.50.160">
    <property type="match status" value="1"/>
</dbReference>
<reference evidence="7" key="2">
    <citation type="submission" date="2025-08" db="UniProtKB">
        <authorList>
            <consortium name="Ensembl"/>
        </authorList>
    </citation>
    <scope>IDENTIFICATION</scope>
</reference>
<feature type="domain" description="Anaphylatoxin-like" evidence="5">
    <location>
        <begin position="681"/>
        <end position="716"/>
    </location>
</feature>
<accession>G3Q4X5</accession>
<dbReference type="Pfam" id="PF01821">
    <property type="entry name" value="ANATO"/>
    <property type="match status" value="1"/>
</dbReference>
<dbReference type="InterPro" id="IPR001134">
    <property type="entry name" value="Netrin_domain"/>
</dbReference>
<dbReference type="InParanoid" id="G3Q4X5"/>
<dbReference type="CDD" id="cd02896">
    <property type="entry name" value="complement_C3_C4_C5"/>
    <property type="match status" value="1"/>
</dbReference>
<protein>
    <recommendedName>
        <fullName evidence="9">Complement component c3a, duplicate 5</fullName>
    </recommendedName>
</protein>
<comment type="subcellular location">
    <subcellularLocation>
        <location evidence="1">Secreted</location>
    </subcellularLocation>
</comment>
<dbReference type="PROSITE" id="PS01178">
    <property type="entry name" value="ANAPHYLATOXIN_2"/>
    <property type="match status" value="1"/>
</dbReference>
<dbReference type="Gene3D" id="2.60.40.1940">
    <property type="match status" value="1"/>
</dbReference>
<dbReference type="Ensembl" id="ENSGACT00000024978.2">
    <property type="protein sequence ID" value="ENSGACP00000024929.2"/>
    <property type="gene ID" value="ENSGACG00000025329.1"/>
</dbReference>
<dbReference type="PANTHER" id="PTHR11412">
    <property type="entry name" value="MACROGLOBULIN / COMPLEMENT"/>
    <property type="match status" value="1"/>
</dbReference>
<evidence type="ECO:0000259" key="5">
    <source>
        <dbReference type="PROSITE" id="PS01178"/>
    </source>
</evidence>
<evidence type="ECO:0008006" key="9">
    <source>
        <dbReference type="Google" id="ProtNLM"/>
    </source>
</evidence>
<dbReference type="InterPro" id="IPR018933">
    <property type="entry name" value="Netrin_module_non-TIMP"/>
</dbReference>
<dbReference type="Gene3D" id="2.60.120.1540">
    <property type="match status" value="1"/>
</dbReference>
<evidence type="ECO:0000256" key="2">
    <source>
        <dbReference type="ARBA" id="ARBA00022525"/>
    </source>
</evidence>
<dbReference type="InterPro" id="IPR050473">
    <property type="entry name" value="A2M/Complement_sys"/>
</dbReference>
<evidence type="ECO:0000256" key="1">
    <source>
        <dbReference type="ARBA" id="ARBA00004613"/>
    </source>
</evidence>
<dbReference type="SMART" id="SM01419">
    <property type="entry name" value="Thiol-ester_cl"/>
    <property type="match status" value="1"/>
</dbReference>
<dbReference type="InterPro" id="IPR009048">
    <property type="entry name" value="A-macroglobulin_rcpt-bd"/>
</dbReference>
<proteinExistence type="predicted"/>
<dbReference type="OMA" id="TIFYLKV"/>
<dbReference type="InterPro" id="IPR048848">
    <property type="entry name" value="C3_CUB2"/>
</dbReference>
<reference evidence="7 8" key="1">
    <citation type="journal article" date="2021" name="G3 (Bethesda)">
        <title>Improved contiguity of the threespine stickleback genome using long-read sequencing.</title>
        <authorList>
            <person name="Nath S."/>
            <person name="Shaw D.E."/>
            <person name="White M.A."/>
        </authorList>
    </citation>
    <scope>NUCLEOTIDE SEQUENCE [LARGE SCALE GENOMIC DNA]</scope>
    <source>
        <strain evidence="7 8">Lake Benthic</strain>
    </source>
</reference>
<dbReference type="InterPro" id="IPR008993">
    <property type="entry name" value="TIMP-like_OB-fold"/>
</dbReference>
<dbReference type="InterPro" id="IPR002890">
    <property type="entry name" value="MG2"/>
</dbReference>
<dbReference type="InterPro" id="IPR011626">
    <property type="entry name" value="Alpha-macroglobulin_TED"/>
</dbReference>
<dbReference type="SMART" id="SM00104">
    <property type="entry name" value="ANATO"/>
    <property type="match status" value="1"/>
</dbReference>
<dbReference type="InterPro" id="IPR047565">
    <property type="entry name" value="Alpha-macroglob_thiol-ester_cl"/>
</dbReference>
<dbReference type="Pfam" id="PF17791">
    <property type="entry name" value="MG3"/>
    <property type="match status" value="1"/>
</dbReference>
<dbReference type="Proteomes" id="UP000007635">
    <property type="component" value="Chromosome IX"/>
</dbReference>
<dbReference type="GeneTree" id="ENSGT00940000154063"/>
<dbReference type="FunCoup" id="G3Q4X5">
    <property type="interactions" value="1050"/>
</dbReference>
<evidence type="ECO:0000259" key="6">
    <source>
        <dbReference type="PROSITE" id="PS50189"/>
    </source>
</evidence>
<dbReference type="Bgee" id="ENSGACG00000018848">
    <property type="expression patterns" value="Expressed in liver and 4 other cell types or tissues"/>
</dbReference>
<dbReference type="Pfam" id="PF01835">
    <property type="entry name" value="MG2"/>
    <property type="match status" value="1"/>
</dbReference>
<dbReference type="InterPro" id="IPR019742">
    <property type="entry name" value="MacrogloblnA2_CS"/>
</dbReference>
<dbReference type="SUPFAM" id="SSF49410">
    <property type="entry name" value="Alpha-macroglobulin receptor domain"/>
    <property type="match status" value="1"/>
</dbReference>
<evidence type="ECO:0000256" key="3">
    <source>
        <dbReference type="ARBA" id="ARBA00022966"/>
    </source>
</evidence>
<dbReference type="PROSITE" id="PS01177">
    <property type="entry name" value="ANAPHYLATOXIN_1"/>
    <property type="match status" value="1"/>
</dbReference>
<dbReference type="InterPro" id="IPR000020">
    <property type="entry name" value="Anaphylatoxin/fibulin"/>
</dbReference>
<dbReference type="Gene3D" id="1.20.91.20">
    <property type="entry name" value="Anaphylotoxins (complement system)"/>
    <property type="match status" value="1"/>
</dbReference>
<dbReference type="InterPro" id="IPR018081">
    <property type="entry name" value="Anaphylatoxin_comp_syst"/>
</dbReference>
<feature type="domain" description="NTR" evidence="6">
    <location>
        <begin position="1531"/>
        <end position="1680"/>
    </location>
</feature>
<dbReference type="Pfam" id="PF00207">
    <property type="entry name" value="A2M"/>
    <property type="match status" value="1"/>
</dbReference>
<dbReference type="CDD" id="cd00017">
    <property type="entry name" value="ANATO"/>
    <property type="match status" value="1"/>
</dbReference>
<keyword evidence="2" id="KW-0964">Secreted</keyword>
<dbReference type="Gene3D" id="1.50.10.20">
    <property type="match status" value="1"/>
</dbReference>
<dbReference type="PANTHER" id="PTHR11412:SF81">
    <property type="entry name" value="COMPLEMENT C3"/>
    <property type="match status" value="1"/>
</dbReference>
<dbReference type="FunFam" id="2.60.40.1940:FF:000001">
    <property type="entry name" value="Complement component C3"/>
    <property type="match status" value="1"/>
</dbReference>
<dbReference type="InterPro" id="IPR011625">
    <property type="entry name" value="A2M_N_BRD"/>
</dbReference>
<evidence type="ECO:0000256" key="4">
    <source>
        <dbReference type="ARBA" id="ARBA00023157"/>
    </source>
</evidence>
<keyword evidence="8" id="KW-1185">Reference proteome</keyword>
<dbReference type="Gene3D" id="2.20.130.20">
    <property type="match status" value="1"/>
</dbReference>
<dbReference type="Pfam" id="PF07703">
    <property type="entry name" value="A2M_BRD"/>
    <property type="match status" value="1"/>
</dbReference>
<name>G3Q4X5_GASAC</name>
<dbReference type="eggNOG" id="KOG1366">
    <property type="taxonomic scope" value="Eukaryota"/>
</dbReference>
<dbReference type="InterPro" id="IPR041425">
    <property type="entry name" value="C3/4/5_MG1"/>
</dbReference>
<dbReference type="Gene3D" id="2.60.40.10">
    <property type="entry name" value="Immunoglobulins"/>
    <property type="match status" value="2"/>
</dbReference>
<dbReference type="InterPro" id="IPR040839">
    <property type="entry name" value="MG4"/>
</dbReference>
<dbReference type="SUPFAM" id="SSF47686">
    <property type="entry name" value="Anaphylotoxins (complement system)"/>
    <property type="match status" value="1"/>
</dbReference>
<dbReference type="GO" id="GO:0005615">
    <property type="term" value="C:extracellular space"/>
    <property type="evidence" value="ECO:0007669"/>
    <property type="project" value="InterPro"/>
</dbReference>
<dbReference type="SMART" id="SM01359">
    <property type="entry name" value="A2M_N_2"/>
    <property type="match status" value="1"/>
</dbReference>
<dbReference type="SUPFAM" id="SSF50242">
    <property type="entry name" value="TIMP-like"/>
    <property type="match status" value="1"/>
</dbReference>
<reference evidence="7" key="3">
    <citation type="submission" date="2025-09" db="UniProtKB">
        <authorList>
            <consortium name="Ensembl"/>
        </authorList>
    </citation>
    <scope>IDENTIFICATION</scope>
</reference>
<dbReference type="SMART" id="SM01360">
    <property type="entry name" value="A2M"/>
    <property type="match status" value="1"/>
</dbReference>
<dbReference type="Pfam" id="PF17790">
    <property type="entry name" value="MG1"/>
    <property type="match status" value="1"/>
</dbReference>
<organism evidence="7 8">
    <name type="scientific">Gasterosteus aculeatus aculeatus</name>
    <name type="common">three-spined stickleback</name>
    <dbReference type="NCBI Taxonomy" id="481459"/>
    <lineage>
        <taxon>Eukaryota</taxon>
        <taxon>Metazoa</taxon>
        <taxon>Chordata</taxon>
        <taxon>Craniata</taxon>
        <taxon>Vertebrata</taxon>
        <taxon>Euteleostomi</taxon>
        <taxon>Actinopterygii</taxon>
        <taxon>Neopterygii</taxon>
        <taxon>Teleostei</taxon>
        <taxon>Neoteleostei</taxon>
        <taxon>Acanthomorphata</taxon>
        <taxon>Eupercaria</taxon>
        <taxon>Perciformes</taxon>
        <taxon>Cottioidei</taxon>
        <taxon>Gasterosteales</taxon>
        <taxon>Gasterosteidae</taxon>
        <taxon>Gasterosteus</taxon>
    </lineage>
</organism>
<keyword evidence="4" id="KW-1015">Disulfide bond</keyword>